<evidence type="ECO:0000259" key="1">
    <source>
        <dbReference type="Pfam" id="PF06890"/>
    </source>
</evidence>
<sequence length="173" mass="18867">MDLLNLLRRALFRNLREGPVQTVSVRVFDTNARDDAERHQDYGFAGNPVDGQGIVIEAGGHTVVLRMDRIDSRPRLEAYEVAVWHKDGHKILLSDNGKISVTCTDFDVTADNITLNGKNGVAVTTPKMSTSEALQVGTRAEIGESMKIGNQEFVDHQHDAVQRGNDLSGGVAG</sequence>
<dbReference type="AlphaFoldDB" id="A0A6J5IXN8"/>
<reference evidence="2 3" key="1">
    <citation type="submission" date="2020-04" db="EMBL/GenBank/DDBJ databases">
        <authorList>
            <person name="Depoorter E."/>
        </authorList>
    </citation>
    <scope>NUCLEOTIDE SEQUENCE [LARGE SCALE GENOMIC DNA]</scope>
    <source>
        <strain evidence="2 3">BCC0217</strain>
    </source>
</reference>
<evidence type="ECO:0000313" key="2">
    <source>
        <dbReference type="EMBL" id="CAB3962903.1"/>
    </source>
</evidence>
<evidence type="ECO:0000313" key="3">
    <source>
        <dbReference type="Proteomes" id="UP000494301"/>
    </source>
</evidence>
<feature type="domain" description="Bacteriophage Mu Gp45 N-terminal" evidence="1">
    <location>
        <begin position="17"/>
        <end position="62"/>
    </location>
</feature>
<organism evidence="2 3">
    <name type="scientific">Burkholderia aenigmatica</name>
    <dbReference type="NCBI Taxonomy" id="2015348"/>
    <lineage>
        <taxon>Bacteria</taxon>
        <taxon>Pseudomonadati</taxon>
        <taxon>Pseudomonadota</taxon>
        <taxon>Betaproteobacteria</taxon>
        <taxon>Burkholderiales</taxon>
        <taxon>Burkholderiaceae</taxon>
        <taxon>Burkholderia</taxon>
        <taxon>Burkholderia cepacia complex</taxon>
    </lineage>
</organism>
<dbReference type="Pfam" id="PF06890">
    <property type="entry name" value="Phage_Mu_Gp45"/>
    <property type="match status" value="1"/>
</dbReference>
<dbReference type="Proteomes" id="UP000494301">
    <property type="component" value="Unassembled WGS sequence"/>
</dbReference>
<proteinExistence type="predicted"/>
<dbReference type="InterPro" id="IPR053861">
    <property type="entry name" value="Phage_Mu_Gp45_N"/>
</dbReference>
<dbReference type="EMBL" id="CABWIL020000006">
    <property type="protein sequence ID" value="CAB3962903.1"/>
    <property type="molecule type" value="Genomic_DNA"/>
</dbReference>
<gene>
    <name evidence="2" type="ORF">BLA3211_01973</name>
</gene>
<accession>A0A6J5IXN8</accession>
<name>A0A6J5IXN8_9BURK</name>
<protein>
    <submittedName>
        <fullName evidence="2">Baseplate assembly protein</fullName>
    </submittedName>
</protein>
<dbReference type="RefSeq" id="WP_006484159.1">
    <property type="nucleotide sequence ID" value="NZ_CABVQF010000057.1"/>
</dbReference>